<evidence type="ECO:0000256" key="1">
    <source>
        <dbReference type="ARBA" id="ARBA00005466"/>
    </source>
</evidence>
<dbReference type="InterPro" id="IPR050416">
    <property type="entry name" value="FAD-linked_Oxidoreductase"/>
</dbReference>
<dbReference type="GO" id="GO:0016491">
    <property type="term" value="F:oxidoreductase activity"/>
    <property type="evidence" value="ECO:0007669"/>
    <property type="project" value="UniProtKB-KW"/>
</dbReference>
<dbReference type="GO" id="GO:0071949">
    <property type="term" value="F:FAD binding"/>
    <property type="evidence" value="ECO:0007669"/>
    <property type="project" value="InterPro"/>
</dbReference>
<keyword evidence="3" id="KW-0274">FAD</keyword>
<dbReference type="InterPro" id="IPR036318">
    <property type="entry name" value="FAD-bd_PCMH-like_sf"/>
</dbReference>
<dbReference type="InterPro" id="IPR016169">
    <property type="entry name" value="FAD-bd_PCMH_sub2"/>
</dbReference>
<comment type="similarity">
    <text evidence="1">Belongs to the oxygen-dependent FAD-linked oxidoreductase family.</text>
</comment>
<accession>A0A1Z1C4G6</accession>
<keyword evidence="4" id="KW-0560">Oxidoreductase</keyword>
<keyword evidence="2" id="KW-0285">Flavoprotein</keyword>
<feature type="domain" description="FAD-binding PCMH-type" evidence="5">
    <location>
        <begin position="41"/>
        <end position="213"/>
    </location>
</feature>
<dbReference type="InterPro" id="IPR016166">
    <property type="entry name" value="FAD-bd_PCMH"/>
</dbReference>
<sequence length="262" mass="28770">MAATQKQPVELFANVHLEHKVLLPRDEGYKQRQDSFWSRYARNEPACIVRPTSAAEVATIVKILKAAGQQFAVRSGGHTQWEGANNIQDGVTIDLQFLNEIKLDETTETVDIGPGARWKEVYDELKKTGRVVAGGRNGKVGVGGLLLGGGKTFFTGRRGFACDDVVSYEVVLADGRIIVADKDNNNNDLFMALKGGSGNFGIVTNFRMSCFHCDNIWGGLRVLAKEHEGSALQLLQEFTAEVREDVDSMLLLFLAYSGPYPT</sequence>
<reference evidence="6" key="1">
    <citation type="submission" date="2016-05" db="EMBL/GenBank/DDBJ databases">
        <title>Lichen genome sequencing reveals its rich biosynthetic potential.</title>
        <authorList>
            <person name="Bertrand R.L."/>
            <person name="Abdel-Hameed M."/>
            <person name="Sorensen J.L."/>
        </authorList>
    </citation>
    <scope>NUCLEOTIDE SEQUENCE</scope>
</reference>
<dbReference type="PANTHER" id="PTHR42973">
    <property type="entry name" value="BINDING OXIDOREDUCTASE, PUTATIVE (AFU_ORTHOLOGUE AFUA_1G17690)-RELATED"/>
    <property type="match status" value="1"/>
</dbReference>
<name>A0A1Z1C4G6_CLAUC</name>
<evidence type="ECO:0000256" key="2">
    <source>
        <dbReference type="ARBA" id="ARBA00022630"/>
    </source>
</evidence>
<dbReference type="EMBL" id="KX264263">
    <property type="protein sequence ID" value="ANM86475.1"/>
    <property type="molecule type" value="Genomic_DNA"/>
</dbReference>
<dbReference type="PROSITE" id="PS51387">
    <property type="entry name" value="FAD_PCMH"/>
    <property type="match status" value="1"/>
</dbReference>
<dbReference type="PANTHER" id="PTHR42973:SF53">
    <property type="entry name" value="FAD-BINDING PCMH-TYPE DOMAIN-CONTAINING PROTEIN-RELATED"/>
    <property type="match status" value="1"/>
</dbReference>
<dbReference type="Gene3D" id="3.30.465.10">
    <property type="match status" value="1"/>
</dbReference>
<dbReference type="InterPro" id="IPR006094">
    <property type="entry name" value="Oxid_FAD_bind_N"/>
</dbReference>
<dbReference type="Pfam" id="PF01565">
    <property type="entry name" value="FAD_binding_4"/>
    <property type="match status" value="1"/>
</dbReference>
<organism evidence="6">
    <name type="scientific">Cladonia uncialis subsp. uncialis</name>
    <dbReference type="NCBI Taxonomy" id="180999"/>
    <lineage>
        <taxon>Eukaryota</taxon>
        <taxon>Fungi</taxon>
        <taxon>Dikarya</taxon>
        <taxon>Ascomycota</taxon>
        <taxon>Pezizomycotina</taxon>
        <taxon>Lecanoromycetes</taxon>
        <taxon>OSLEUM clade</taxon>
        <taxon>Lecanoromycetidae</taxon>
        <taxon>Lecanorales</taxon>
        <taxon>Lecanorineae</taxon>
        <taxon>Cladoniaceae</taxon>
        <taxon>Cladonia</taxon>
    </lineage>
</organism>
<dbReference type="AlphaFoldDB" id="A0A1Z1C4G6"/>
<evidence type="ECO:0000256" key="3">
    <source>
        <dbReference type="ARBA" id="ARBA00022827"/>
    </source>
</evidence>
<proteinExistence type="inferred from homology"/>
<dbReference type="SUPFAM" id="SSF56176">
    <property type="entry name" value="FAD-binding/transporter-associated domain-like"/>
    <property type="match status" value="1"/>
</dbReference>
<evidence type="ECO:0000256" key="4">
    <source>
        <dbReference type="ARBA" id="ARBA00023002"/>
    </source>
</evidence>
<evidence type="ECO:0000313" key="6">
    <source>
        <dbReference type="EMBL" id="ANM86475.1"/>
    </source>
</evidence>
<protein>
    <submittedName>
        <fullName evidence="6">Putative FAD oxidase</fullName>
    </submittedName>
</protein>
<evidence type="ECO:0000259" key="5">
    <source>
        <dbReference type="PROSITE" id="PS51387"/>
    </source>
</evidence>